<feature type="compositionally biased region" description="Basic residues" evidence="1">
    <location>
        <begin position="217"/>
        <end position="226"/>
    </location>
</feature>
<feature type="compositionally biased region" description="Polar residues" evidence="1">
    <location>
        <begin position="504"/>
        <end position="514"/>
    </location>
</feature>
<feature type="compositionally biased region" description="Low complexity" evidence="1">
    <location>
        <begin position="293"/>
        <end position="307"/>
    </location>
</feature>
<feature type="region of interest" description="Disordered" evidence="1">
    <location>
        <begin position="445"/>
        <end position="489"/>
    </location>
</feature>
<dbReference type="Proteomes" id="UP000660729">
    <property type="component" value="Unassembled WGS sequence"/>
</dbReference>
<gene>
    <name evidence="2" type="ORF">HII31_10449</name>
</gene>
<name>A0A8H6RC08_9PEZI</name>
<feature type="compositionally biased region" description="Low complexity" evidence="1">
    <location>
        <begin position="457"/>
        <end position="474"/>
    </location>
</feature>
<evidence type="ECO:0000313" key="3">
    <source>
        <dbReference type="Proteomes" id="UP000660729"/>
    </source>
</evidence>
<organism evidence="2 3">
    <name type="scientific">Pseudocercospora fuligena</name>
    <dbReference type="NCBI Taxonomy" id="685502"/>
    <lineage>
        <taxon>Eukaryota</taxon>
        <taxon>Fungi</taxon>
        <taxon>Dikarya</taxon>
        <taxon>Ascomycota</taxon>
        <taxon>Pezizomycotina</taxon>
        <taxon>Dothideomycetes</taxon>
        <taxon>Dothideomycetidae</taxon>
        <taxon>Mycosphaerellales</taxon>
        <taxon>Mycosphaerellaceae</taxon>
        <taxon>Pseudocercospora</taxon>
    </lineage>
</organism>
<feature type="region of interest" description="Disordered" evidence="1">
    <location>
        <begin position="503"/>
        <end position="533"/>
    </location>
</feature>
<feature type="compositionally biased region" description="Basic and acidic residues" evidence="1">
    <location>
        <begin position="645"/>
        <end position="663"/>
    </location>
</feature>
<dbReference type="EMBL" id="JABCIY010000213">
    <property type="protein sequence ID" value="KAF7188164.1"/>
    <property type="molecule type" value="Genomic_DNA"/>
</dbReference>
<keyword evidence="3" id="KW-1185">Reference proteome</keyword>
<accession>A0A8H6RC08</accession>
<feature type="region of interest" description="Disordered" evidence="1">
    <location>
        <begin position="569"/>
        <end position="673"/>
    </location>
</feature>
<dbReference type="OrthoDB" id="10423811at2759"/>
<comment type="caution">
    <text evidence="2">The sequence shown here is derived from an EMBL/GenBank/DDBJ whole genome shotgun (WGS) entry which is preliminary data.</text>
</comment>
<evidence type="ECO:0000313" key="2">
    <source>
        <dbReference type="EMBL" id="KAF7188164.1"/>
    </source>
</evidence>
<dbReference type="AlphaFoldDB" id="A0A8H6RC08"/>
<reference evidence="2" key="1">
    <citation type="submission" date="2020-04" db="EMBL/GenBank/DDBJ databases">
        <title>Draft genome resource of the tomato pathogen Pseudocercospora fuligena.</title>
        <authorList>
            <person name="Zaccaron A."/>
        </authorList>
    </citation>
    <scope>NUCLEOTIDE SEQUENCE</scope>
    <source>
        <strain evidence="2">PF001</strain>
    </source>
</reference>
<protein>
    <submittedName>
        <fullName evidence="2">Uncharacterized protein</fullName>
    </submittedName>
</protein>
<feature type="compositionally biased region" description="Low complexity" evidence="1">
    <location>
        <begin position="207"/>
        <end position="216"/>
    </location>
</feature>
<feature type="region of interest" description="Disordered" evidence="1">
    <location>
        <begin position="193"/>
        <end position="320"/>
    </location>
</feature>
<sequence>MANLAEQGPTASAALVIDDHAIVQGWTPINGRRIDTNVHGVHFYKARPLEVYPTSIWKAMPEYAPDGEEILDYDAEEFLHLPEYLTPPENKAFEEGIAPTIQGEPSVWDYVSEEEYFGSKITLLTDHRLLRLATKYTMKQLAEKINAATEVWEPDLTSEKKLRQRLYERYIPQLAESKGMEVAEIRKELDDARRVNGVRSQKRRSSESANSSSSSPKPRRRGKKQQKNAVNDADPAHDAETKSSPALYDKHQHVLPWLKNQATTSAEEEKQLLKKKSKTSLKPLTIPDGKQDTATSGTPTTATPSTGELGPIPEADQAIFDGDPNSIVGATVYDLAIRYSVAEIQKRIVLAHPATEIKAQHAKKELYKYVGQLAKQNGKDRGEILDELNQARSAGRTNKKGLNGGFAQRKRKAVEVEDGEAEAPMHEGDIETADALEIIDQEMNKGKMKKKRKVAAEPEPATPTTEATRASSVPPSKPPATPSSKIFLGEWSPEKRAGIEVSVYTPSPQKSTGLRSPYFKKPAARPQPRFEPDTQINDLVDDIVDYIEQDTTPKLKETARSYGAALALDSPAFQQQKSAERGKPIEIPDSQEEEVFALQEVSPNSFRKGSKRVDATATLKQKREPHEESTEAPDDLCDETIPSPSERRAEPPAKKDVLQEILRKRGVPPLKPW</sequence>
<proteinExistence type="predicted"/>
<evidence type="ECO:0000256" key="1">
    <source>
        <dbReference type="SAM" id="MobiDB-lite"/>
    </source>
</evidence>